<dbReference type="PANTHER" id="PTHR43335:SF4">
    <property type="entry name" value="ABC TRANSPORTER, ATP-BINDING PROTEIN"/>
    <property type="match status" value="1"/>
</dbReference>
<dbReference type="SMART" id="SM00382">
    <property type="entry name" value="AAA"/>
    <property type="match status" value="1"/>
</dbReference>
<dbReference type="InterPro" id="IPR017871">
    <property type="entry name" value="ABC_transporter-like_CS"/>
</dbReference>
<accession>A0A177K612</accession>
<dbReference type="Pfam" id="PF00005">
    <property type="entry name" value="ABC_tran"/>
    <property type="match status" value="1"/>
</dbReference>
<dbReference type="OrthoDB" id="9804819at2"/>
<dbReference type="EMBL" id="LSTV01000005">
    <property type="protein sequence ID" value="OAH48842.1"/>
    <property type="molecule type" value="Genomic_DNA"/>
</dbReference>
<gene>
    <name evidence="6" type="ORF">AYL44_12490</name>
</gene>
<evidence type="ECO:0000259" key="5">
    <source>
        <dbReference type="PROSITE" id="PS50893"/>
    </source>
</evidence>
<protein>
    <recommendedName>
        <fullName evidence="5">ABC transporter domain-containing protein</fullName>
    </recommendedName>
</protein>
<dbReference type="SUPFAM" id="SSF52540">
    <property type="entry name" value="P-loop containing nucleoside triphosphate hydrolases"/>
    <property type="match status" value="1"/>
</dbReference>
<keyword evidence="4" id="KW-0067">ATP-binding</keyword>
<feature type="domain" description="ABC transporter" evidence="5">
    <location>
        <begin position="9"/>
        <end position="235"/>
    </location>
</feature>
<dbReference type="PANTHER" id="PTHR43335">
    <property type="entry name" value="ABC TRANSPORTER, ATP-BINDING PROTEIN"/>
    <property type="match status" value="1"/>
</dbReference>
<comment type="similarity">
    <text evidence="1">Belongs to the ABC transporter superfamily.</text>
</comment>
<organism evidence="6 7">
    <name type="scientific">Microbacterium oleivorans</name>
    <dbReference type="NCBI Taxonomy" id="273677"/>
    <lineage>
        <taxon>Bacteria</taxon>
        <taxon>Bacillati</taxon>
        <taxon>Actinomycetota</taxon>
        <taxon>Actinomycetes</taxon>
        <taxon>Micrococcales</taxon>
        <taxon>Microbacteriaceae</taxon>
        <taxon>Microbacterium</taxon>
    </lineage>
</organism>
<keyword evidence="2" id="KW-0813">Transport</keyword>
<dbReference type="Gene3D" id="3.40.50.300">
    <property type="entry name" value="P-loop containing nucleotide triphosphate hydrolases"/>
    <property type="match status" value="1"/>
</dbReference>
<dbReference type="GO" id="GO:0005524">
    <property type="term" value="F:ATP binding"/>
    <property type="evidence" value="ECO:0007669"/>
    <property type="project" value="UniProtKB-KW"/>
</dbReference>
<sequence>MPQTPDTVIRVRGVSKTYGVKRVLDDVSFDIPAGTVTGLLGPNGSGKSTAMRTMLGLTIADAGSTTFDGVLFRDLAQPGRTVGALLDPGAHHPGRSVEDTLATAAILTGSPRERVGELIATLGLASAARRRFGALSLGMKQRVALAVALVGRPRHLILDEPMNGLDIETGDWLRSTLVHHAHTTGGCVLVSTHLLQELQTFADRIVVLSEGAIRYSGEVGDLTADKNATAIAADSDLLRRALTTRGIPFSVRPEDGRFSVGIDPRSLSEICIADRIVLDELAEDRESISDLYRRLTRGQYRVEGDVFDPR</sequence>
<dbReference type="PROSITE" id="PS50893">
    <property type="entry name" value="ABC_TRANSPORTER_2"/>
    <property type="match status" value="1"/>
</dbReference>
<dbReference type="RefSeq" id="WP_064003620.1">
    <property type="nucleotide sequence ID" value="NZ_LSTV01000005.1"/>
</dbReference>
<dbReference type="PROSITE" id="PS00211">
    <property type="entry name" value="ABC_TRANSPORTER_1"/>
    <property type="match status" value="1"/>
</dbReference>
<comment type="caution">
    <text evidence="6">The sequence shown here is derived from an EMBL/GenBank/DDBJ whole genome shotgun (WGS) entry which is preliminary data.</text>
</comment>
<name>A0A177K612_9MICO</name>
<evidence type="ECO:0000256" key="3">
    <source>
        <dbReference type="ARBA" id="ARBA00022741"/>
    </source>
</evidence>
<evidence type="ECO:0000256" key="1">
    <source>
        <dbReference type="ARBA" id="ARBA00005417"/>
    </source>
</evidence>
<dbReference type="InterPro" id="IPR027417">
    <property type="entry name" value="P-loop_NTPase"/>
</dbReference>
<keyword evidence="3" id="KW-0547">Nucleotide-binding</keyword>
<evidence type="ECO:0000256" key="4">
    <source>
        <dbReference type="ARBA" id="ARBA00022840"/>
    </source>
</evidence>
<dbReference type="Proteomes" id="UP000076998">
    <property type="component" value="Unassembled WGS sequence"/>
</dbReference>
<evidence type="ECO:0000256" key="2">
    <source>
        <dbReference type="ARBA" id="ARBA00022448"/>
    </source>
</evidence>
<dbReference type="AlphaFoldDB" id="A0A177K612"/>
<evidence type="ECO:0000313" key="6">
    <source>
        <dbReference type="EMBL" id="OAH48842.1"/>
    </source>
</evidence>
<dbReference type="InterPro" id="IPR003593">
    <property type="entry name" value="AAA+_ATPase"/>
</dbReference>
<evidence type="ECO:0000313" key="7">
    <source>
        <dbReference type="Proteomes" id="UP000076998"/>
    </source>
</evidence>
<proteinExistence type="inferred from homology"/>
<dbReference type="GO" id="GO:0016887">
    <property type="term" value="F:ATP hydrolysis activity"/>
    <property type="evidence" value="ECO:0007669"/>
    <property type="project" value="InterPro"/>
</dbReference>
<dbReference type="InterPro" id="IPR003439">
    <property type="entry name" value="ABC_transporter-like_ATP-bd"/>
</dbReference>
<reference evidence="6 7" key="1">
    <citation type="submission" date="2016-02" db="EMBL/GenBank/DDBJ databases">
        <authorList>
            <person name="Wen L."/>
            <person name="He K."/>
            <person name="Yang H."/>
        </authorList>
    </citation>
    <scope>NUCLEOTIDE SEQUENCE [LARGE SCALE GENOMIC DNA]</scope>
    <source>
        <strain evidence="6 7">CD11_3</strain>
    </source>
</reference>